<reference evidence="1 3" key="1">
    <citation type="journal article" date="2017" name="Nature">
        <title>The sunflower genome provides insights into oil metabolism, flowering and Asterid evolution.</title>
        <authorList>
            <person name="Badouin H."/>
            <person name="Gouzy J."/>
            <person name="Grassa C.J."/>
            <person name="Murat F."/>
            <person name="Staton S.E."/>
            <person name="Cottret L."/>
            <person name="Lelandais-Briere C."/>
            <person name="Owens G.L."/>
            <person name="Carrere S."/>
            <person name="Mayjonade B."/>
            <person name="Legrand L."/>
            <person name="Gill N."/>
            <person name="Kane N.C."/>
            <person name="Bowers J.E."/>
            <person name="Hubner S."/>
            <person name="Bellec A."/>
            <person name="Berard A."/>
            <person name="Berges H."/>
            <person name="Blanchet N."/>
            <person name="Boniface M.C."/>
            <person name="Brunel D."/>
            <person name="Catrice O."/>
            <person name="Chaidir N."/>
            <person name="Claudel C."/>
            <person name="Donnadieu C."/>
            <person name="Faraut T."/>
            <person name="Fievet G."/>
            <person name="Helmstetter N."/>
            <person name="King M."/>
            <person name="Knapp S.J."/>
            <person name="Lai Z."/>
            <person name="Le Paslier M.C."/>
            <person name="Lippi Y."/>
            <person name="Lorenzon L."/>
            <person name="Mandel J.R."/>
            <person name="Marage G."/>
            <person name="Marchand G."/>
            <person name="Marquand E."/>
            <person name="Bret-Mestries E."/>
            <person name="Morien E."/>
            <person name="Nambeesan S."/>
            <person name="Nguyen T."/>
            <person name="Pegot-Espagnet P."/>
            <person name="Pouilly N."/>
            <person name="Raftis F."/>
            <person name="Sallet E."/>
            <person name="Schiex T."/>
            <person name="Thomas J."/>
            <person name="Vandecasteele C."/>
            <person name="Vares D."/>
            <person name="Vear F."/>
            <person name="Vautrin S."/>
            <person name="Crespi M."/>
            <person name="Mangin B."/>
            <person name="Burke J.M."/>
            <person name="Salse J."/>
            <person name="Munos S."/>
            <person name="Vincourt P."/>
            <person name="Rieseberg L.H."/>
            <person name="Langlade N.B."/>
        </authorList>
    </citation>
    <scope>NUCLEOTIDE SEQUENCE [LARGE SCALE GENOMIC DNA]</scope>
    <source>
        <strain evidence="3">cv. SF193</strain>
        <tissue evidence="1">Leaves</tissue>
    </source>
</reference>
<evidence type="ECO:0000313" key="2">
    <source>
        <dbReference type="EMBL" id="OTG01340.1"/>
    </source>
</evidence>
<protein>
    <submittedName>
        <fullName evidence="2">Uncharacterized protein</fullName>
    </submittedName>
</protein>
<proteinExistence type="predicted"/>
<accession>A0A251SR67</accession>
<dbReference type="AlphaFoldDB" id="A0A251SR67"/>
<dbReference type="Proteomes" id="UP000215914">
    <property type="component" value="Chromosome 13"/>
</dbReference>
<evidence type="ECO:0000313" key="3">
    <source>
        <dbReference type="Proteomes" id="UP000215914"/>
    </source>
</evidence>
<evidence type="ECO:0000313" key="1">
    <source>
        <dbReference type="EMBL" id="KAF5773214.1"/>
    </source>
</evidence>
<organism evidence="2 3">
    <name type="scientific">Helianthus annuus</name>
    <name type="common">Common sunflower</name>
    <dbReference type="NCBI Taxonomy" id="4232"/>
    <lineage>
        <taxon>Eukaryota</taxon>
        <taxon>Viridiplantae</taxon>
        <taxon>Streptophyta</taxon>
        <taxon>Embryophyta</taxon>
        <taxon>Tracheophyta</taxon>
        <taxon>Spermatophyta</taxon>
        <taxon>Magnoliopsida</taxon>
        <taxon>eudicotyledons</taxon>
        <taxon>Gunneridae</taxon>
        <taxon>Pentapetalae</taxon>
        <taxon>asterids</taxon>
        <taxon>campanulids</taxon>
        <taxon>Asterales</taxon>
        <taxon>Asteraceae</taxon>
        <taxon>Asteroideae</taxon>
        <taxon>Heliantheae alliance</taxon>
        <taxon>Heliantheae</taxon>
        <taxon>Helianthus</taxon>
    </lineage>
</organism>
<dbReference type="EMBL" id="MNCJ02000328">
    <property type="protein sequence ID" value="KAF5773214.1"/>
    <property type="molecule type" value="Genomic_DNA"/>
</dbReference>
<sequence>MGRHGIRILTQIYIVSKIFFSFKNDRTLFSLSPSQNPSAASSSYVSFSLKPKSLTSLNRRYHHKLGLSSYFWWWRQPT</sequence>
<reference evidence="1" key="3">
    <citation type="submission" date="2020-06" db="EMBL/GenBank/DDBJ databases">
        <title>Helianthus annuus Genome sequencing and assembly Release 2.</title>
        <authorList>
            <person name="Gouzy J."/>
            <person name="Langlade N."/>
            <person name="Munos S."/>
        </authorList>
    </citation>
    <scope>NUCLEOTIDE SEQUENCE</scope>
    <source>
        <tissue evidence="1">Leaves</tissue>
    </source>
</reference>
<dbReference type="EMBL" id="CM007902">
    <property type="protein sequence ID" value="OTG01340.1"/>
    <property type="molecule type" value="Genomic_DNA"/>
</dbReference>
<reference evidence="2" key="2">
    <citation type="submission" date="2017-02" db="EMBL/GenBank/DDBJ databases">
        <title>Sunflower complete genome.</title>
        <authorList>
            <person name="Langlade N."/>
            <person name="Munos S."/>
        </authorList>
    </citation>
    <scope>NUCLEOTIDE SEQUENCE [LARGE SCALE GENOMIC DNA]</scope>
    <source>
        <tissue evidence="2">Leaves</tissue>
    </source>
</reference>
<dbReference type="Gramene" id="mRNA:HanXRQr2_Chr13g0586201">
    <property type="protein sequence ID" value="CDS:HanXRQr2_Chr13g0586201.1"/>
    <property type="gene ID" value="HanXRQr2_Chr13g0586201"/>
</dbReference>
<keyword evidence="3" id="KW-1185">Reference proteome</keyword>
<gene>
    <name evidence="2" type="ORF">HannXRQ_Chr13g0401041</name>
    <name evidence="1" type="ORF">HanXRQr2_Chr13g0586201</name>
</gene>
<name>A0A251SR67_HELAN</name>
<dbReference type="InParanoid" id="A0A251SR67"/>